<gene>
    <name evidence="2" type="ORF">DXU93_14585</name>
</gene>
<protein>
    <recommendedName>
        <fullName evidence="4">DUF5723 domain-containing protein</fullName>
    </recommendedName>
</protein>
<dbReference type="AlphaFoldDB" id="A0A3E1EU88"/>
<evidence type="ECO:0000256" key="1">
    <source>
        <dbReference type="SAM" id="SignalP"/>
    </source>
</evidence>
<dbReference type="RefSeq" id="WP_116882046.1">
    <property type="nucleotide sequence ID" value="NZ_QURB01000013.1"/>
</dbReference>
<reference evidence="2 3" key="1">
    <citation type="submission" date="2018-08" db="EMBL/GenBank/DDBJ databases">
        <title>The draft genome squence of Brumimicrobium sp. N62.</title>
        <authorList>
            <person name="Du Z.-J."/>
            <person name="Luo H.-R."/>
        </authorList>
    </citation>
    <scope>NUCLEOTIDE SEQUENCE [LARGE SCALE GENOMIC DNA]</scope>
    <source>
        <strain evidence="2 3">N62</strain>
    </source>
</reference>
<dbReference type="EMBL" id="QURB01000013">
    <property type="protein sequence ID" value="RFC53117.1"/>
    <property type="molecule type" value="Genomic_DNA"/>
</dbReference>
<comment type="caution">
    <text evidence="2">The sequence shown here is derived from an EMBL/GenBank/DDBJ whole genome shotgun (WGS) entry which is preliminary data.</text>
</comment>
<feature type="chain" id="PRO_5017829851" description="DUF5723 domain-containing protein" evidence="1">
    <location>
        <begin position="20"/>
        <end position="450"/>
    </location>
</feature>
<name>A0A3E1EU88_9FLAO</name>
<keyword evidence="3" id="KW-1185">Reference proteome</keyword>
<proteinExistence type="predicted"/>
<organism evidence="2 3">
    <name type="scientific">Brumimicrobium aurantiacum</name>
    <dbReference type="NCBI Taxonomy" id="1737063"/>
    <lineage>
        <taxon>Bacteria</taxon>
        <taxon>Pseudomonadati</taxon>
        <taxon>Bacteroidota</taxon>
        <taxon>Flavobacteriia</taxon>
        <taxon>Flavobacteriales</taxon>
        <taxon>Crocinitomicaceae</taxon>
        <taxon>Brumimicrobium</taxon>
    </lineage>
</organism>
<dbReference type="OrthoDB" id="1491239at2"/>
<evidence type="ECO:0008006" key="4">
    <source>
        <dbReference type="Google" id="ProtNLM"/>
    </source>
</evidence>
<keyword evidence="1" id="KW-0732">Signal</keyword>
<evidence type="ECO:0000313" key="3">
    <source>
        <dbReference type="Proteomes" id="UP000257127"/>
    </source>
</evidence>
<dbReference type="Proteomes" id="UP000257127">
    <property type="component" value="Unassembled WGS sequence"/>
</dbReference>
<evidence type="ECO:0000313" key="2">
    <source>
        <dbReference type="EMBL" id="RFC53117.1"/>
    </source>
</evidence>
<feature type="signal peptide" evidence="1">
    <location>
        <begin position="1"/>
        <end position="19"/>
    </location>
</feature>
<sequence length="450" mass="49877">MYRSLLVTLFIVLSGTALVQNSTNSPYSSRGIGDLGYYGNAYTSALGGAATALIDSSQTNLYNPSTYSLTAKQNPLFSMGIAHEEKRFSNNGMESSGRYTGLTHFALVIPFANRLGIAAGLKPLSRRGYEINDYEMVNGDSVFYDYTGSGDLQEFMIGLSGNILDGRKQSLSVGVNGKYYFGQLEDERIVYRNESSIQSGGFNRQTLRAKDFGFEFGLNYDFRPNLTHSFRVAGVYRPGKELNFEKTESNVYFSNYYSLPTYDTLYSSGTIDGNVYLATKTSVGLTYTYTPQNDSTSRSSKLPSYMLTMEYASEDWGSYKEDFNASVTTGQYVNSSSLRLGFEFVRHRLATDRSAYVGFLDKIRYRVGAYSVNTPYEVNGTQLIDQGMTAGIGIPLIMARSVSTLNISGTYGSLGGNAGDGVLRENYYGFKLGINIAPGYDKWFRKYKLD</sequence>
<accession>A0A3E1EU88</accession>